<dbReference type="GeneID" id="27312300"/>
<dbReference type="HOGENOM" id="CLU_006586_10_6_1"/>
<evidence type="ECO:0000313" key="11">
    <source>
        <dbReference type="Proteomes" id="UP000053259"/>
    </source>
</evidence>
<evidence type="ECO:0000313" key="10">
    <source>
        <dbReference type="EMBL" id="KIW04577.1"/>
    </source>
</evidence>
<accession>A0A0D1YV94</accession>
<protein>
    <recommendedName>
        <fullName evidence="8">Carboxylic ester hydrolase</fullName>
        <ecNumber evidence="8">3.1.1.-</ecNumber>
    </recommendedName>
</protein>
<evidence type="ECO:0000256" key="3">
    <source>
        <dbReference type="ARBA" id="ARBA00022525"/>
    </source>
</evidence>
<proteinExistence type="inferred from homology"/>
<dbReference type="Proteomes" id="UP000053259">
    <property type="component" value="Unassembled WGS sequence"/>
</dbReference>
<name>A0A0D1YV94_9PEZI</name>
<dbReference type="EMBL" id="KN847540">
    <property type="protein sequence ID" value="KIW04577.1"/>
    <property type="molecule type" value="Genomic_DNA"/>
</dbReference>
<dbReference type="AlphaFoldDB" id="A0A0D1YV94"/>
<dbReference type="GO" id="GO:0016787">
    <property type="term" value="F:hydrolase activity"/>
    <property type="evidence" value="ECO:0007669"/>
    <property type="project" value="UniProtKB-KW"/>
</dbReference>
<evidence type="ECO:0000256" key="1">
    <source>
        <dbReference type="ARBA" id="ARBA00004613"/>
    </source>
</evidence>
<sequence>MLLVLLSLSLQVFAAPADVARSVQGPTVVINSPEATLIGLPPSFLAPNTEEFLGVPYALPPTGDRRLKPPEPITEPMGTVSAQENGNVCPQFVFSNNLEGSLPTAVIELLAETPLVQNITSQSEDCLVMSINRPTGTKEGDNLPVLFWIYGGGFELGWNSMYPGSIWVEESVKQGQPIIVVTVNYRVGGYGFLGGKELTAEGSTNLGLLDQRLCLQWVADNIAKFGGDPEKVTIWGESAGSISVFYHMLAYDGNNLYKGKPLFRGGIMNSGTAVPSDWMNSSKPQAVYDRVVEVGGCSNAEDTVACLRGLPYDSFNHAVNSVPGILSYSSIALSYLPRPDGMFLTASPDVLGYEGKIAKVPFIVGDMEDEGTLFALFESNITTKEEIVDYLHELVFANPSRDVLAELVDIYNDSDEYASPFRTGSANNWYPQFKRLAAILGDLVFTITRRGMLKFVADLQTGIPFWSYLNSYYYGTPILGSGHGLDIISVFYGLAPGYATTAWRQYYINFVNNLDPNKGVTANGLAFWPQWTENQTIIQMHPNGSQYITDDFRQPVLDFLLKNVTQFYF</sequence>
<keyword evidence="11" id="KW-1185">Reference proteome</keyword>
<dbReference type="RefSeq" id="XP_016214446.1">
    <property type="nucleotide sequence ID" value="XM_016357654.1"/>
</dbReference>
<dbReference type="InterPro" id="IPR029058">
    <property type="entry name" value="AB_hydrolase_fold"/>
</dbReference>
<evidence type="ECO:0000256" key="5">
    <source>
        <dbReference type="ARBA" id="ARBA00022801"/>
    </source>
</evidence>
<dbReference type="VEuPathDB" id="FungiDB:PV09_04327"/>
<evidence type="ECO:0000256" key="4">
    <source>
        <dbReference type="ARBA" id="ARBA00022729"/>
    </source>
</evidence>
<keyword evidence="6" id="KW-0443">Lipid metabolism</keyword>
<dbReference type="PANTHER" id="PTHR11559">
    <property type="entry name" value="CARBOXYLESTERASE"/>
    <property type="match status" value="1"/>
</dbReference>
<comment type="subcellular location">
    <subcellularLocation>
        <location evidence="1">Secreted</location>
    </subcellularLocation>
</comment>
<reference evidence="10 11" key="1">
    <citation type="submission" date="2015-01" db="EMBL/GenBank/DDBJ databases">
        <title>The Genome Sequence of Ochroconis gallopava CBS43764.</title>
        <authorList>
            <consortium name="The Broad Institute Genomics Platform"/>
            <person name="Cuomo C."/>
            <person name="de Hoog S."/>
            <person name="Gorbushina A."/>
            <person name="Stielow B."/>
            <person name="Teixiera M."/>
            <person name="Abouelleil A."/>
            <person name="Chapman S.B."/>
            <person name="Priest M."/>
            <person name="Young S.K."/>
            <person name="Wortman J."/>
            <person name="Nusbaum C."/>
            <person name="Birren B."/>
        </authorList>
    </citation>
    <scope>NUCLEOTIDE SEQUENCE [LARGE SCALE GENOMIC DNA]</scope>
    <source>
        <strain evidence="10 11">CBS 43764</strain>
    </source>
</reference>
<dbReference type="ESTHER" id="9pezi-a0a0d1yv94">
    <property type="family name" value="Fungal_carboxylesterase_lipase"/>
</dbReference>
<keyword evidence="3" id="KW-0964">Secreted</keyword>
<dbReference type="InterPro" id="IPR050309">
    <property type="entry name" value="Type-B_Carboxylest/Lipase"/>
</dbReference>
<evidence type="ECO:0000256" key="7">
    <source>
        <dbReference type="ARBA" id="ARBA00023180"/>
    </source>
</evidence>
<gene>
    <name evidence="10" type="ORF">PV09_04327</name>
</gene>
<dbReference type="InterPro" id="IPR002018">
    <property type="entry name" value="CarbesteraseB"/>
</dbReference>
<evidence type="ECO:0000256" key="8">
    <source>
        <dbReference type="RuleBase" id="RU361235"/>
    </source>
</evidence>
<evidence type="ECO:0000256" key="6">
    <source>
        <dbReference type="ARBA" id="ARBA00023098"/>
    </source>
</evidence>
<keyword evidence="4" id="KW-0732">Signal</keyword>
<dbReference type="PROSITE" id="PS00122">
    <property type="entry name" value="CARBOXYLESTERASE_B_1"/>
    <property type="match status" value="1"/>
</dbReference>
<evidence type="ECO:0000259" key="9">
    <source>
        <dbReference type="Pfam" id="PF00135"/>
    </source>
</evidence>
<dbReference type="STRING" id="253628.A0A0D1YV94"/>
<dbReference type="Pfam" id="PF00135">
    <property type="entry name" value="COesterase"/>
    <property type="match status" value="1"/>
</dbReference>
<dbReference type="InterPro" id="IPR019826">
    <property type="entry name" value="Carboxylesterase_B_AS"/>
</dbReference>
<dbReference type="EC" id="3.1.1.-" evidence="8"/>
<comment type="similarity">
    <text evidence="2 8">Belongs to the type-B carboxylesterase/lipase family.</text>
</comment>
<organism evidence="10 11">
    <name type="scientific">Verruconis gallopava</name>
    <dbReference type="NCBI Taxonomy" id="253628"/>
    <lineage>
        <taxon>Eukaryota</taxon>
        <taxon>Fungi</taxon>
        <taxon>Dikarya</taxon>
        <taxon>Ascomycota</taxon>
        <taxon>Pezizomycotina</taxon>
        <taxon>Dothideomycetes</taxon>
        <taxon>Pleosporomycetidae</taxon>
        <taxon>Venturiales</taxon>
        <taxon>Sympoventuriaceae</taxon>
        <taxon>Verruconis</taxon>
    </lineage>
</organism>
<feature type="domain" description="Carboxylesterase type B" evidence="9">
    <location>
        <begin position="48"/>
        <end position="545"/>
    </location>
</feature>
<dbReference type="Gene3D" id="3.40.50.1820">
    <property type="entry name" value="alpha/beta hydrolase"/>
    <property type="match status" value="1"/>
</dbReference>
<keyword evidence="5 8" id="KW-0378">Hydrolase</keyword>
<dbReference type="OrthoDB" id="408631at2759"/>
<dbReference type="GO" id="GO:0005576">
    <property type="term" value="C:extracellular region"/>
    <property type="evidence" value="ECO:0007669"/>
    <property type="project" value="UniProtKB-SubCell"/>
</dbReference>
<dbReference type="InParanoid" id="A0A0D1YV94"/>
<dbReference type="FunFam" id="3.40.50.1820:FF:000213">
    <property type="entry name" value="Carboxylic ester hydrolase"/>
    <property type="match status" value="1"/>
</dbReference>
<dbReference type="SUPFAM" id="SSF53474">
    <property type="entry name" value="alpha/beta-Hydrolases"/>
    <property type="match status" value="1"/>
</dbReference>
<evidence type="ECO:0000256" key="2">
    <source>
        <dbReference type="ARBA" id="ARBA00005964"/>
    </source>
</evidence>
<keyword evidence="7" id="KW-0325">Glycoprotein</keyword>
<dbReference type="GO" id="GO:0006629">
    <property type="term" value="P:lipid metabolic process"/>
    <property type="evidence" value="ECO:0007669"/>
    <property type="project" value="UniProtKB-KW"/>
</dbReference>